<organism evidence="2">
    <name type="scientific">Hymenopteran rhabdo-related virus OKIAV25</name>
    <dbReference type="NCBI Taxonomy" id="2792581"/>
    <lineage>
        <taxon>Viruses</taxon>
        <taxon>Riboviria</taxon>
        <taxon>Orthornavirae</taxon>
        <taxon>Negarnaviricota</taxon>
        <taxon>Haploviricotina</taxon>
        <taxon>Monjiviricetes</taxon>
        <taxon>Mononegavirales</taxon>
        <taxon>Rhabdoviridae</taxon>
    </lineage>
</organism>
<dbReference type="EMBL" id="MW288177">
    <property type="protein sequence ID" value="QPL15308.1"/>
    <property type="molecule type" value="Viral_cRNA"/>
</dbReference>
<accession>A0A7T0M3C5</accession>
<name>A0A7T0M3C5_9RHAB</name>
<proteinExistence type="predicted"/>
<evidence type="ECO:0000313" key="2">
    <source>
        <dbReference type="EMBL" id="QPL15308.1"/>
    </source>
</evidence>
<sequence>MDGFGEKIELSAQLDEDYVPAHTGFISTASDLDVSTETDDLVGPKIAQRNDSQSSFSSSSGNRSGMQIITAEFKTLRSSISLSMNKPSEEQKLVANSVVSQLILHNGYHTLIEYYNLNSHLISPLHLFKAVLELGGNPNTMDIDIWKYRFEGIVMEKQLTRESEYQELKFLCSNTCRDIQKMVLNVRSESEQFSTLVTEAKSVQMTTHDTLIQLQEFVNELKAPDLPSAKRPGLTPSELMTEWIIPPIKVSHQLGVTRIKLGKVADNLDEVKILEVAKVIKLLSLKELQLLKNVTITQLIDLYKIAERPGDAREFATLLSSFVSP</sequence>
<feature type="region of interest" description="Disordered" evidence="1">
    <location>
        <begin position="43"/>
        <end position="63"/>
    </location>
</feature>
<evidence type="ECO:0000256" key="1">
    <source>
        <dbReference type="SAM" id="MobiDB-lite"/>
    </source>
</evidence>
<protein>
    <submittedName>
        <fullName evidence="2">Uncharacterized protein</fullName>
    </submittedName>
</protein>
<reference evidence="2" key="1">
    <citation type="journal article" date="2019" name="PLoS Pathog.">
        <title>Re-assessing the diversity of negative strand RNA viruses in insects.</title>
        <authorList>
            <person name="Kafer S."/>
            <person name="Paraskevopoulou S."/>
            <person name="Zirkel F."/>
            <person name="Wieseke N."/>
            <person name="Donath A."/>
            <person name="Petersen M."/>
            <person name="Jones T.C."/>
            <person name="Liu S."/>
            <person name="Zhou X."/>
            <person name="Middendorf M."/>
            <person name="Junglen S."/>
            <person name="Misof B."/>
            <person name="Drosten C."/>
        </authorList>
    </citation>
    <scope>NUCLEOTIDE SEQUENCE</scope>
    <source>
        <strain evidence="2">OKIAV25</strain>
    </source>
</reference>
<feature type="compositionally biased region" description="Low complexity" evidence="1">
    <location>
        <begin position="49"/>
        <end position="63"/>
    </location>
</feature>